<reference evidence="3 4" key="1">
    <citation type="submission" date="2014-06" db="EMBL/GenBank/DDBJ databases">
        <authorList>
            <person name="Ngugi D.K."/>
            <person name="Blom J."/>
            <person name="Alam I."/>
            <person name="Rashid M."/>
            <person name="Ba Alawi W."/>
            <person name="Zhang G."/>
            <person name="Hikmawan T."/>
            <person name="Guan Y."/>
            <person name="Antunes A."/>
            <person name="Siam R."/>
            <person name="ElDorry H."/>
            <person name="Bajic V."/>
            <person name="Stingl U."/>
        </authorList>
    </citation>
    <scope>NUCLEOTIDE SEQUENCE [LARGE SCALE GENOMIC DNA]</scope>
    <source>
        <strain evidence="3">SCGC AAA799-N04</strain>
    </source>
</reference>
<accession>A0A081RNM1</accession>
<protein>
    <submittedName>
        <fullName evidence="3">Uncharacterized protein</fullName>
    </submittedName>
</protein>
<evidence type="ECO:0000313" key="3">
    <source>
        <dbReference type="EMBL" id="KEQ56794.1"/>
    </source>
</evidence>
<proteinExistence type="predicted"/>
<evidence type="ECO:0000259" key="1">
    <source>
        <dbReference type="Pfam" id="PF19810"/>
    </source>
</evidence>
<dbReference type="Pfam" id="PF22665">
    <property type="entry name" value="WHD_DUF6293"/>
    <property type="match status" value="1"/>
</dbReference>
<feature type="domain" description="DUF6293" evidence="2">
    <location>
        <begin position="156"/>
        <end position="250"/>
    </location>
</feature>
<feature type="domain" description="HFX-2341-like N-terminal" evidence="1">
    <location>
        <begin position="15"/>
        <end position="138"/>
    </location>
</feature>
<dbReference type="Pfam" id="PF19810">
    <property type="entry name" value="HFX_2341_N"/>
    <property type="match status" value="1"/>
</dbReference>
<keyword evidence="4" id="KW-1185">Reference proteome</keyword>
<evidence type="ECO:0000259" key="2">
    <source>
        <dbReference type="Pfam" id="PF22665"/>
    </source>
</evidence>
<dbReference type="AlphaFoldDB" id="A0A081RNM1"/>
<dbReference type="InterPro" id="IPR046260">
    <property type="entry name" value="HFX_2341-like_N"/>
</dbReference>
<comment type="caution">
    <text evidence="3">The sequence shown here is derived from an EMBL/GenBank/DDBJ whole genome shotgun (WGS) entry which is preliminary data.</text>
</comment>
<dbReference type="InterPro" id="IPR054162">
    <property type="entry name" value="DUF6293_C"/>
</dbReference>
<evidence type="ECO:0000313" key="4">
    <source>
        <dbReference type="Proteomes" id="UP000028059"/>
    </source>
</evidence>
<dbReference type="Gene3D" id="3.40.50.10770">
    <property type="entry name" value="Hypothetical protein VC1899 like domain (Restriction endonuclease-like)"/>
    <property type="match status" value="1"/>
</dbReference>
<gene>
    <name evidence="3" type="ORF">AAA799N04_00709</name>
</gene>
<dbReference type="EMBL" id="JOKN01000009">
    <property type="protein sequence ID" value="KEQ56794.1"/>
    <property type="molecule type" value="Genomic_DNA"/>
</dbReference>
<organism evidence="3 4">
    <name type="scientific">Marine Group I thaumarchaeote SCGC AAA799-N04</name>
    <dbReference type="NCBI Taxonomy" id="1502293"/>
    <lineage>
        <taxon>Archaea</taxon>
        <taxon>Nitrososphaerota</taxon>
        <taxon>Marine Group I</taxon>
    </lineage>
</organism>
<name>A0A081RNM1_9ARCH</name>
<sequence>MHTNHTIMPKIPNLRVHIAPVGYEVDRIVLPAKKLRADKVILLVHENPSEDKATKFYQKISDMLEKLNIEVVTEYHDRTALFQIIKTVKKLIEQESGNIISINLASGSKVQAIGCMMASMMFNDDKNVNPFYVEAKEYLGFSGKAISKGIKDIEYIPPYEIQKPEERHIQALKIIVDNGGKISKKEMAKLALDKKLIVVNAENQSQATFASLDKNIISPLENDWNFITVEKKGRTRWIQITEEGKNAAEFLI</sequence>
<dbReference type="Proteomes" id="UP000028059">
    <property type="component" value="Unassembled WGS sequence"/>
</dbReference>